<reference evidence="2 3" key="1">
    <citation type="submission" date="2018-05" db="EMBL/GenBank/DDBJ databases">
        <title>Genome sequencing and assembly of the regulated plant pathogen Lachnellula willkommii and related sister species for the development of diagnostic species identification markers.</title>
        <authorList>
            <person name="Giroux E."/>
            <person name="Bilodeau G."/>
        </authorList>
    </citation>
    <scope>NUCLEOTIDE SEQUENCE [LARGE SCALE GENOMIC DNA]</scope>
    <source>
        <strain evidence="2 3">CBS 172.35</strain>
    </source>
</reference>
<dbReference type="EMBL" id="QGML01003712">
    <property type="protein sequence ID" value="TVY86359.1"/>
    <property type="molecule type" value="Genomic_DNA"/>
</dbReference>
<dbReference type="GO" id="GO:0016747">
    <property type="term" value="F:acyltransferase activity, transferring groups other than amino-acyl groups"/>
    <property type="evidence" value="ECO:0007669"/>
    <property type="project" value="InterPro"/>
</dbReference>
<dbReference type="Pfam" id="PF00583">
    <property type="entry name" value="Acetyltransf_1"/>
    <property type="match status" value="1"/>
</dbReference>
<dbReference type="InterPro" id="IPR000182">
    <property type="entry name" value="GNAT_dom"/>
</dbReference>
<comment type="caution">
    <text evidence="2">The sequence shown here is derived from an EMBL/GenBank/DDBJ whole genome shotgun (WGS) entry which is preliminary data.</text>
</comment>
<dbReference type="PROSITE" id="PS51186">
    <property type="entry name" value="GNAT"/>
    <property type="match status" value="1"/>
</dbReference>
<dbReference type="AlphaFoldDB" id="A0A559M075"/>
<protein>
    <recommendedName>
        <fullName evidence="1">N-acetyltransferase domain-containing protein</fullName>
    </recommendedName>
</protein>
<organism evidence="2 3">
    <name type="scientific">Lachnellula willkommii</name>
    <dbReference type="NCBI Taxonomy" id="215461"/>
    <lineage>
        <taxon>Eukaryota</taxon>
        <taxon>Fungi</taxon>
        <taxon>Dikarya</taxon>
        <taxon>Ascomycota</taxon>
        <taxon>Pezizomycotina</taxon>
        <taxon>Leotiomycetes</taxon>
        <taxon>Helotiales</taxon>
        <taxon>Lachnaceae</taxon>
        <taxon>Lachnellula</taxon>
    </lineage>
</organism>
<gene>
    <name evidence="2" type="ORF">LAWI1_G007978</name>
</gene>
<dbReference type="InterPro" id="IPR052523">
    <property type="entry name" value="Trichothecene_AcTrans"/>
</dbReference>
<dbReference type="PANTHER" id="PTHR42791:SF5">
    <property type="entry name" value="HYPOTHETICAL ACETYLTRANSFERASE (EUROFUNG)"/>
    <property type="match status" value="1"/>
</dbReference>
<name>A0A559M075_9HELO</name>
<dbReference type="Gene3D" id="3.40.630.30">
    <property type="match status" value="1"/>
</dbReference>
<dbReference type="CDD" id="cd04301">
    <property type="entry name" value="NAT_SF"/>
    <property type="match status" value="1"/>
</dbReference>
<evidence type="ECO:0000313" key="2">
    <source>
        <dbReference type="EMBL" id="TVY86359.1"/>
    </source>
</evidence>
<dbReference type="InterPro" id="IPR016181">
    <property type="entry name" value="Acyl_CoA_acyltransferase"/>
</dbReference>
<keyword evidence="3" id="KW-1185">Reference proteome</keyword>
<evidence type="ECO:0000313" key="3">
    <source>
        <dbReference type="Proteomes" id="UP000315522"/>
    </source>
</evidence>
<sequence length="264" mass="30344">MQDSSYTLVEVASRIESDAIVDLAWIAYHDPYQRTFQIFHPVFGPTSADREAAIQADKERMWQKHISNPNSHWLYVVHDQTGKVVGSGQWLVYKEAPWPNGPQKVEASWWPEGEGREFASLALTQCFAPRMHWCNRPHIAMNQTSVHPEYRKRGVGSLLMEWGVAVADKLNLESFIEATDSGRFLYEKFGYRTLLKVSFSPERKNPSQEWARLISEMTPFHVYITWRPAGGVFEEGKPQTPWQVDQFLAREGAAVKTPAMLLFE</sequence>
<evidence type="ECO:0000259" key="1">
    <source>
        <dbReference type="PROSITE" id="PS51186"/>
    </source>
</evidence>
<dbReference type="PANTHER" id="PTHR42791">
    <property type="entry name" value="GNAT FAMILY ACETYLTRANSFERASE"/>
    <property type="match status" value="1"/>
</dbReference>
<accession>A0A559M075</accession>
<feature type="domain" description="N-acetyltransferase" evidence="1">
    <location>
        <begin position="18"/>
        <end position="206"/>
    </location>
</feature>
<proteinExistence type="predicted"/>
<dbReference type="SUPFAM" id="SSF55729">
    <property type="entry name" value="Acyl-CoA N-acyltransferases (Nat)"/>
    <property type="match status" value="1"/>
</dbReference>
<dbReference type="Proteomes" id="UP000315522">
    <property type="component" value="Unassembled WGS sequence"/>
</dbReference>